<dbReference type="GO" id="GO:0003700">
    <property type="term" value="F:DNA-binding transcription factor activity"/>
    <property type="evidence" value="ECO:0007669"/>
    <property type="project" value="InterPro"/>
</dbReference>
<dbReference type="AlphaFoldDB" id="A0A6S7CRZ5"/>
<dbReference type="PRINTS" id="PR00039">
    <property type="entry name" value="HTHLYSR"/>
</dbReference>
<dbReference type="EMBL" id="CADIKM010000008">
    <property type="protein sequence ID" value="CAB3786587.1"/>
    <property type="molecule type" value="Genomic_DNA"/>
</dbReference>
<feature type="domain" description="HTH lysR-type" evidence="5">
    <location>
        <begin position="18"/>
        <end position="75"/>
    </location>
</feature>
<keyword evidence="3" id="KW-0238">DNA-binding</keyword>
<evidence type="ECO:0000259" key="5">
    <source>
        <dbReference type="PROSITE" id="PS50931"/>
    </source>
</evidence>
<proteinExistence type="inferred from homology"/>
<keyword evidence="7" id="KW-1185">Reference proteome</keyword>
<dbReference type="CDD" id="cd08442">
    <property type="entry name" value="PBP2_YofA_SoxR_like"/>
    <property type="match status" value="1"/>
</dbReference>
<dbReference type="Proteomes" id="UP000494115">
    <property type="component" value="Unassembled WGS sequence"/>
</dbReference>
<dbReference type="Pfam" id="PF00126">
    <property type="entry name" value="HTH_1"/>
    <property type="match status" value="1"/>
</dbReference>
<dbReference type="GO" id="GO:0000976">
    <property type="term" value="F:transcription cis-regulatory region binding"/>
    <property type="evidence" value="ECO:0007669"/>
    <property type="project" value="TreeGrafter"/>
</dbReference>
<sequence length="315" mass="35210">MLPDVKTNHVDRPQNELLDLITLDIFRAVVRENGVTRAAARLNRVQSNVTTRIKQLEEDLGVRLFTREGRRMALTPAGRELLPFAERLLSLAGEARRSVCDVLPRGRFRLGAMESTAASRLPTMLANYRRTWRDVSIELVVDTSEALIQQLRDFKLDAMFVAGPIDVSDLILFECESVYFEELLLVTPHGHPPVLGPVDLKLDTMVAFDRGCSYRRVGEKWFANAGIQPERIVEVEAYHAMLAWIAAGSGFGFVPRSTLETVRHLEEVSVHSLGTLGRVETLLVWREGHFSSALNALRTQIAEQAAARLNARAAA</sequence>
<reference evidence="6 7" key="1">
    <citation type="submission" date="2020-04" db="EMBL/GenBank/DDBJ databases">
        <authorList>
            <person name="De Canck E."/>
        </authorList>
    </citation>
    <scope>NUCLEOTIDE SEQUENCE [LARGE SCALE GENOMIC DNA]</scope>
    <source>
        <strain evidence="6 7">LMG 28138</strain>
    </source>
</reference>
<keyword evidence="4" id="KW-0804">Transcription</keyword>
<dbReference type="Pfam" id="PF03466">
    <property type="entry name" value="LysR_substrate"/>
    <property type="match status" value="1"/>
</dbReference>
<name>A0A6S7CRZ5_9BURK</name>
<dbReference type="PANTHER" id="PTHR30126:SF40">
    <property type="entry name" value="HTH-TYPE TRANSCRIPTIONAL REGULATOR GLTR"/>
    <property type="match status" value="1"/>
</dbReference>
<dbReference type="FunFam" id="1.10.10.10:FF:000001">
    <property type="entry name" value="LysR family transcriptional regulator"/>
    <property type="match status" value="1"/>
</dbReference>
<evidence type="ECO:0000256" key="4">
    <source>
        <dbReference type="ARBA" id="ARBA00023163"/>
    </source>
</evidence>
<evidence type="ECO:0000256" key="3">
    <source>
        <dbReference type="ARBA" id="ARBA00023125"/>
    </source>
</evidence>
<organism evidence="6 7">
    <name type="scientific">Pararobbsia alpina</name>
    <dbReference type="NCBI Taxonomy" id="621374"/>
    <lineage>
        <taxon>Bacteria</taxon>
        <taxon>Pseudomonadati</taxon>
        <taxon>Pseudomonadota</taxon>
        <taxon>Betaproteobacteria</taxon>
        <taxon>Burkholderiales</taxon>
        <taxon>Burkholderiaceae</taxon>
        <taxon>Pararobbsia</taxon>
    </lineage>
</organism>
<evidence type="ECO:0000313" key="6">
    <source>
        <dbReference type="EMBL" id="CAB3786587.1"/>
    </source>
</evidence>
<evidence type="ECO:0000256" key="2">
    <source>
        <dbReference type="ARBA" id="ARBA00023015"/>
    </source>
</evidence>
<dbReference type="InterPro" id="IPR036390">
    <property type="entry name" value="WH_DNA-bd_sf"/>
</dbReference>
<dbReference type="InterPro" id="IPR000847">
    <property type="entry name" value="LysR_HTH_N"/>
</dbReference>
<dbReference type="InterPro" id="IPR036388">
    <property type="entry name" value="WH-like_DNA-bd_sf"/>
</dbReference>
<dbReference type="PROSITE" id="PS50931">
    <property type="entry name" value="HTH_LYSR"/>
    <property type="match status" value="1"/>
</dbReference>
<dbReference type="InterPro" id="IPR005119">
    <property type="entry name" value="LysR_subst-bd"/>
</dbReference>
<evidence type="ECO:0000313" key="7">
    <source>
        <dbReference type="Proteomes" id="UP000494115"/>
    </source>
</evidence>
<accession>A0A6S7CRZ5</accession>
<gene>
    <name evidence="6" type="primary">gltR_1</name>
    <name evidence="6" type="ORF">LMG28138_02254</name>
</gene>
<keyword evidence="2" id="KW-0805">Transcription regulation</keyword>
<evidence type="ECO:0000256" key="1">
    <source>
        <dbReference type="ARBA" id="ARBA00009437"/>
    </source>
</evidence>
<dbReference type="SUPFAM" id="SSF53850">
    <property type="entry name" value="Periplasmic binding protein-like II"/>
    <property type="match status" value="1"/>
</dbReference>
<dbReference type="PANTHER" id="PTHR30126">
    <property type="entry name" value="HTH-TYPE TRANSCRIPTIONAL REGULATOR"/>
    <property type="match status" value="1"/>
</dbReference>
<dbReference type="Gene3D" id="1.10.10.10">
    <property type="entry name" value="Winged helix-like DNA-binding domain superfamily/Winged helix DNA-binding domain"/>
    <property type="match status" value="1"/>
</dbReference>
<dbReference type="SUPFAM" id="SSF46785">
    <property type="entry name" value="Winged helix' DNA-binding domain"/>
    <property type="match status" value="1"/>
</dbReference>
<comment type="similarity">
    <text evidence="1">Belongs to the LysR transcriptional regulatory family.</text>
</comment>
<protein>
    <submittedName>
        <fullName evidence="6">HTH-type transcriptional regulator GltR</fullName>
    </submittedName>
</protein>
<dbReference type="Gene3D" id="3.40.190.290">
    <property type="match status" value="1"/>
</dbReference>